<comment type="caution">
    <text evidence="1">The sequence shown here is derived from an EMBL/GenBank/DDBJ whole genome shotgun (WGS) entry which is preliminary data.</text>
</comment>
<dbReference type="EMBL" id="LJZR01000061">
    <property type="protein sequence ID" value="KPQ32319.1"/>
    <property type="molecule type" value="Genomic_DNA"/>
</dbReference>
<dbReference type="Proteomes" id="UP000050465">
    <property type="component" value="Unassembled WGS sequence"/>
</dbReference>
<dbReference type="STRING" id="1666911.HLUCCA11_21790"/>
<evidence type="ECO:0000313" key="2">
    <source>
        <dbReference type="Proteomes" id="UP000050465"/>
    </source>
</evidence>
<sequence>MPFIEQQAQTALKKALLVIERHQPSLSPAVEPHLEILLRDRTTHPDQRSSWLGGSLNSLGTPVEFTFSSLDSAVRYVVEVGSPSVLPSQRLAHCLKLLKEVNASLETIDACKALVQTFQHFQGKTALDWGAWLGVRHHPSRTDYKIYVQVKSPYSQALQNWIFPYLEDFPLESHRWQLQAIGQVLASNQREFYFDLKASTFDEQTLSAILQPVSAQTQATPLLNLMRAVRSKSGSASFPQTTYGFSYAFSPGERQPIISIFATSDGYIGSDMFVRQHVLSAAAQHKWDFSAYAECTTPIARDLFSTHFHNVLGFLLLPNGKLGFHVSLSPVFAVPGVRRYP</sequence>
<evidence type="ECO:0000313" key="1">
    <source>
        <dbReference type="EMBL" id="KPQ32319.1"/>
    </source>
</evidence>
<gene>
    <name evidence="1" type="ORF">HLUCCA11_21790</name>
</gene>
<dbReference type="AlphaFoldDB" id="A0A0P8D886"/>
<organism evidence="1 2">
    <name type="scientific">Phormidesmis priestleyi Ana</name>
    <dbReference type="NCBI Taxonomy" id="1666911"/>
    <lineage>
        <taxon>Bacteria</taxon>
        <taxon>Bacillati</taxon>
        <taxon>Cyanobacteriota</taxon>
        <taxon>Cyanophyceae</taxon>
        <taxon>Leptolyngbyales</taxon>
        <taxon>Leptolyngbyaceae</taxon>
        <taxon>Phormidesmis</taxon>
    </lineage>
</organism>
<name>A0A0P8D886_9CYAN</name>
<proteinExistence type="predicted"/>
<protein>
    <submittedName>
        <fullName evidence="1">Uncharacterized protein</fullName>
    </submittedName>
</protein>
<accession>A0A0P8D886</accession>
<reference evidence="1 2" key="1">
    <citation type="submission" date="2015-09" db="EMBL/GenBank/DDBJ databases">
        <title>Identification and resolution of microdiversity through metagenomic sequencing of parallel consortia.</title>
        <authorList>
            <person name="Nelson W.C."/>
            <person name="Romine M.F."/>
            <person name="Lindemann S.R."/>
        </authorList>
    </citation>
    <scope>NUCLEOTIDE SEQUENCE [LARGE SCALE GENOMIC DNA]</scope>
    <source>
        <strain evidence="1">Ana</strain>
    </source>
</reference>